<keyword evidence="4" id="KW-1185">Reference proteome</keyword>
<dbReference type="EMBL" id="ML994630">
    <property type="protein sequence ID" value="KAF2186387.1"/>
    <property type="molecule type" value="Genomic_DNA"/>
</dbReference>
<gene>
    <name evidence="3" type="ORF">K469DRAFT_631253</name>
</gene>
<dbReference type="AlphaFoldDB" id="A0A6A6E356"/>
<sequence length="536" mass="61435">MTTTAQQTNAANVNATAAHKEALEYWGYLIKPDKCGTPTLDRLLMGIAEVINKQFEPSDSPDITPSQLAAFYKAVGGNYDVLFVETPPSSIGFIYKSLGCFHSLQPAPEDDGYSSPTIPALKKKGFVTWQTVQILLGPEEHVPFLQNAVKVFDVKDPETGNMFPKLLPNECFPDKPDDAMEAWYEGVAERLRREAEEDTKDEGVRVRVDTDDREPKAGSETSGDGSADERHGAAQYFEDPLYRKARSRPTFIRRFSKPGSPRRSPRQIVEERGRLVANSVRHMWNPFKERRRSMPGRYDDDSYSDNDATPTAVGPVPAPRYSHKRPHPPRREDSLSSTDSESDSDGPPSRRRSPVLRHRRSHEPPSSPREYFPPYNEPRRYSAQGPENRREDGPPPIYGPTKSPLFATQVAHIQAQNYYDRRPVMHRNTSYAPQKVRYTVKPQSPRDPDPPYLRDPYEASSKSRHRHRRVSEEHPKERDSRDINSHRTRSHDRVKDGWDDRDRSRDHDRDRSRTHRYVAGVDGVSGRRYPLEQAWR</sequence>
<accession>A0A6A6E356</accession>
<feature type="compositionally biased region" description="Basic and acidic residues" evidence="1">
    <location>
        <begin position="470"/>
        <end position="511"/>
    </location>
</feature>
<feature type="domain" description="DUF7514" evidence="2">
    <location>
        <begin position="27"/>
        <end position="187"/>
    </location>
</feature>
<evidence type="ECO:0000256" key="1">
    <source>
        <dbReference type="SAM" id="MobiDB-lite"/>
    </source>
</evidence>
<dbReference type="InterPro" id="IPR055936">
    <property type="entry name" value="DUF7514"/>
</dbReference>
<dbReference type="PANTHER" id="PTHR39611:SF2">
    <property type="entry name" value="HYDROXYPROLINE-RICH GLYCOPROTEIN DZ-HRGP"/>
    <property type="match status" value="1"/>
</dbReference>
<evidence type="ECO:0000313" key="3">
    <source>
        <dbReference type="EMBL" id="KAF2186387.1"/>
    </source>
</evidence>
<dbReference type="Proteomes" id="UP000800200">
    <property type="component" value="Unassembled WGS sequence"/>
</dbReference>
<organism evidence="3 4">
    <name type="scientific">Zopfia rhizophila CBS 207.26</name>
    <dbReference type="NCBI Taxonomy" id="1314779"/>
    <lineage>
        <taxon>Eukaryota</taxon>
        <taxon>Fungi</taxon>
        <taxon>Dikarya</taxon>
        <taxon>Ascomycota</taxon>
        <taxon>Pezizomycotina</taxon>
        <taxon>Dothideomycetes</taxon>
        <taxon>Dothideomycetes incertae sedis</taxon>
        <taxon>Zopfiaceae</taxon>
        <taxon>Zopfia</taxon>
    </lineage>
</organism>
<evidence type="ECO:0000259" key="2">
    <source>
        <dbReference type="Pfam" id="PF24355"/>
    </source>
</evidence>
<dbReference type="OrthoDB" id="5420895at2759"/>
<feature type="region of interest" description="Disordered" evidence="1">
    <location>
        <begin position="193"/>
        <end position="273"/>
    </location>
</feature>
<dbReference type="PANTHER" id="PTHR39611">
    <property type="entry name" value="HYDROXYPROLINE-RICH GLYCOPROTEIN DZ-HRGP-RELATED"/>
    <property type="match status" value="1"/>
</dbReference>
<protein>
    <recommendedName>
        <fullName evidence="2">DUF7514 domain-containing protein</fullName>
    </recommendedName>
</protein>
<evidence type="ECO:0000313" key="4">
    <source>
        <dbReference type="Proteomes" id="UP000800200"/>
    </source>
</evidence>
<name>A0A6A6E356_9PEZI</name>
<proteinExistence type="predicted"/>
<feature type="compositionally biased region" description="Basic residues" evidence="1">
    <location>
        <begin position="349"/>
        <end position="361"/>
    </location>
</feature>
<feature type="compositionally biased region" description="Basic and acidic residues" evidence="1">
    <location>
        <begin position="193"/>
        <end position="217"/>
    </location>
</feature>
<dbReference type="Pfam" id="PF24355">
    <property type="entry name" value="DUF7514"/>
    <property type="match status" value="1"/>
</dbReference>
<feature type="region of interest" description="Disordered" evidence="1">
    <location>
        <begin position="287"/>
        <end position="536"/>
    </location>
</feature>
<reference evidence="3" key="1">
    <citation type="journal article" date="2020" name="Stud. Mycol.">
        <title>101 Dothideomycetes genomes: a test case for predicting lifestyles and emergence of pathogens.</title>
        <authorList>
            <person name="Haridas S."/>
            <person name="Albert R."/>
            <person name="Binder M."/>
            <person name="Bloem J."/>
            <person name="Labutti K."/>
            <person name="Salamov A."/>
            <person name="Andreopoulos B."/>
            <person name="Baker S."/>
            <person name="Barry K."/>
            <person name="Bills G."/>
            <person name="Bluhm B."/>
            <person name="Cannon C."/>
            <person name="Castanera R."/>
            <person name="Culley D."/>
            <person name="Daum C."/>
            <person name="Ezra D."/>
            <person name="Gonzalez J."/>
            <person name="Henrissat B."/>
            <person name="Kuo A."/>
            <person name="Liang C."/>
            <person name="Lipzen A."/>
            <person name="Lutzoni F."/>
            <person name="Magnuson J."/>
            <person name="Mondo S."/>
            <person name="Nolan M."/>
            <person name="Ohm R."/>
            <person name="Pangilinan J."/>
            <person name="Park H.-J."/>
            <person name="Ramirez L."/>
            <person name="Alfaro M."/>
            <person name="Sun H."/>
            <person name="Tritt A."/>
            <person name="Yoshinaga Y."/>
            <person name="Zwiers L.-H."/>
            <person name="Turgeon B."/>
            <person name="Goodwin S."/>
            <person name="Spatafora J."/>
            <person name="Crous P."/>
            <person name="Grigoriev I."/>
        </authorList>
    </citation>
    <scope>NUCLEOTIDE SEQUENCE</scope>
    <source>
        <strain evidence="3">CBS 207.26</strain>
    </source>
</reference>